<proteinExistence type="predicted"/>
<comment type="caution">
    <text evidence="1">The sequence shown here is derived from an EMBL/GenBank/DDBJ whole genome shotgun (WGS) entry which is preliminary data.</text>
</comment>
<accession>A0AAE1QBP9</accession>
<evidence type="ECO:0000313" key="1">
    <source>
        <dbReference type="EMBL" id="KAK4322372.1"/>
    </source>
</evidence>
<organism evidence="1 2">
    <name type="scientific">Petrolisthes manimaculis</name>
    <dbReference type="NCBI Taxonomy" id="1843537"/>
    <lineage>
        <taxon>Eukaryota</taxon>
        <taxon>Metazoa</taxon>
        <taxon>Ecdysozoa</taxon>
        <taxon>Arthropoda</taxon>
        <taxon>Crustacea</taxon>
        <taxon>Multicrustacea</taxon>
        <taxon>Malacostraca</taxon>
        <taxon>Eumalacostraca</taxon>
        <taxon>Eucarida</taxon>
        <taxon>Decapoda</taxon>
        <taxon>Pleocyemata</taxon>
        <taxon>Anomura</taxon>
        <taxon>Galatheoidea</taxon>
        <taxon>Porcellanidae</taxon>
        <taxon>Petrolisthes</taxon>
    </lineage>
</organism>
<name>A0AAE1QBP9_9EUCA</name>
<reference evidence="1" key="1">
    <citation type="submission" date="2023-11" db="EMBL/GenBank/DDBJ databases">
        <title>Genome assemblies of two species of porcelain crab, Petrolisthes cinctipes and Petrolisthes manimaculis (Anomura: Porcellanidae).</title>
        <authorList>
            <person name="Angst P."/>
        </authorList>
    </citation>
    <scope>NUCLEOTIDE SEQUENCE</scope>
    <source>
        <strain evidence="1">PB745_02</strain>
        <tissue evidence="1">Gill</tissue>
    </source>
</reference>
<keyword evidence="2" id="KW-1185">Reference proteome</keyword>
<gene>
    <name evidence="1" type="ORF">Pmani_006886</name>
</gene>
<sequence>MSQPEPGTYNIVSVHHEFMSVLKKIVMVLYRDTINPFFIPTLYCTGKSCRIYPVLKAVEGGLSVPTPNNGAPKPSMQAALARLSTVSFPASPIWEGIHTKDKTSEELWAAAS</sequence>
<dbReference type="EMBL" id="JAWZYT010000522">
    <property type="protein sequence ID" value="KAK4322372.1"/>
    <property type="molecule type" value="Genomic_DNA"/>
</dbReference>
<dbReference type="AlphaFoldDB" id="A0AAE1QBP9"/>
<evidence type="ECO:0000313" key="2">
    <source>
        <dbReference type="Proteomes" id="UP001292094"/>
    </source>
</evidence>
<dbReference type="Proteomes" id="UP001292094">
    <property type="component" value="Unassembled WGS sequence"/>
</dbReference>
<protein>
    <submittedName>
        <fullName evidence="1">Uncharacterized protein</fullName>
    </submittedName>
</protein>